<evidence type="ECO:0000313" key="2">
    <source>
        <dbReference type="EMBL" id="KAJ7376854.1"/>
    </source>
</evidence>
<reference evidence="2" key="1">
    <citation type="submission" date="2023-01" db="EMBL/GenBank/DDBJ databases">
        <title>Genome assembly of the deep-sea coral Lophelia pertusa.</title>
        <authorList>
            <person name="Herrera S."/>
            <person name="Cordes E."/>
        </authorList>
    </citation>
    <scope>NUCLEOTIDE SEQUENCE</scope>
    <source>
        <strain evidence="2">USNM1676648</strain>
        <tissue evidence="2">Polyp</tissue>
    </source>
</reference>
<dbReference type="EMBL" id="MU826388">
    <property type="protein sequence ID" value="KAJ7376854.1"/>
    <property type="molecule type" value="Genomic_DNA"/>
</dbReference>
<evidence type="ECO:0000313" key="3">
    <source>
        <dbReference type="Proteomes" id="UP001163046"/>
    </source>
</evidence>
<gene>
    <name evidence="2" type="ORF">OS493_032002</name>
</gene>
<dbReference type="AlphaFoldDB" id="A0A9W9ZB80"/>
<name>A0A9W9ZB80_9CNID</name>
<dbReference type="Proteomes" id="UP001163046">
    <property type="component" value="Unassembled WGS sequence"/>
</dbReference>
<feature type="compositionally biased region" description="Polar residues" evidence="1">
    <location>
        <begin position="71"/>
        <end position="82"/>
    </location>
</feature>
<feature type="compositionally biased region" description="Basic and acidic residues" evidence="1">
    <location>
        <begin position="14"/>
        <end position="32"/>
    </location>
</feature>
<dbReference type="OrthoDB" id="10541028at2759"/>
<feature type="region of interest" description="Disordered" evidence="1">
    <location>
        <begin position="12"/>
        <end position="45"/>
    </location>
</feature>
<keyword evidence="3" id="KW-1185">Reference proteome</keyword>
<proteinExistence type="predicted"/>
<sequence>MSYNGFILEYLAQKGRENPKTKGPQKDHEGRKALSPLSRNIIRKDFHNTRDSLNKIMDAPEQCRSVKFSTLKKSPSVKTPSNYVPVWKRPFSNTKSPSPNQSPQTKALSSAHGNPSVGQVKALEKLSKSLQISNKTPLAVGESYQDLMPVINEDNPVQYRYPEKRVSHSRQRPKSLNFEIFINEQEEKKLTTRR</sequence>
<feature type="compositionally biased region" description="Polar residues" evidence="1">
    <location>
        <begin position="91"/>
        <end position="116"/>
    </location>
</feature>
<accession>A0A9W9ZB80</accession>
<feature type="region of interest" description="Disordered" evidence="1">
    <location>
        <begin position="71"/>
        <end position="116"/>
    </location>
</feature>
<protein>
    <submittedName>
        <fullName evidence="2">Uncharacterized protein</fullName>
    </submittedName>
</protein>
<comment type="caution">
    <text evidence="2">The sequence shown here is derived from an EMBL/GenBank/DDBJ whole genome shotgun (WGS) entry which is preliminary data.</text>
</comment>
<evidence type="ECO:0000256" key="1">
    <source>
        <dbReference type="SAM" id="MobiDB-lite"/>
    </source>
</evidence>
<organism evidence="2 3">
    <name type="scientific">Desmophyllum pertusum</name>
    <dbReference type="NCBI Taxonomy" id="174260"/>
    <lineage>
        <taxon>Eukaryota</taxon>
        <taxon>Metazoa</taxon>
        <taxon>Cnidaria</taxon>
        <taxon>Anthozoa</taxon>
        <taxon>Hexacorallia</taxon>
        <taxon>Scleractinia</taxon>
        <taxon>Caryophylliina</taxon>
        <taxon>Caryophylliidae</taxon>
        <taxon>Desmophyllum</taxon>
    </lineage>
</organism>